<name>H5SJF6_9DELT</name>
<dbReference type="EMBL" id="AP011742">
    <property type="protein sequence ID" value="BAL56292.1"/>
    <property type="molecule type" value="Genomic_DNA"/>
</dbReference>
<evidence type="ECO:0000313" key="1">
    <source>
        <dbReference type="EMBL" id="BAL56292.1"/>
    </source>
</evidence>
<reference evidence="1" key="1">
    <citation type="journal article" date="2005" name="Environ. Microbiol.">
        <title>Genetic and functional properties of uncultivated thermophilic crenarchaeotes from a subsurface gold mine as revealed by analysis of genome fragments.</title>
        <authorList>
            <person name="Nunoura T."/>
            <person name="Hirayama H."/>
            <person name="Takami H."/>
            <person name="Oida H."/>
            <person name="Nishi S."/>
            <person name="Shimamura S."/>
            <person name="Suzuki Y."/>
            <person name="Inagaki F."/>
            <person name="Takai K."/>
            <person name="Nealson K.H."/>
            <person name="Horikoshi K."/>
        </authorList>
    </citation>
    <scope>NUCLEOTIDE SEQUENCE</scope>
</reference>
<reference evidence="1" key="2">
    <citation type="journal article" date="2012" name="PLoS ONE">
        <title>A Deeply Branching Thermophilic Bacterium with an Ancient Acetyl-CoA Pathway Dominates a Subsurface Ecosystem.</title>
        <authorList>
            <person name="Takami H."/>
            <person name="Noguchi H."/>
            <person name="Takaki Y."/>
            <person name="Uchiyama I."/>
            <person name="Toyoda A."/>
            <person name="Nishi S."/>
            <person name="Chee G.-J."/>
            <person name="Arai W."/>
            <person name="Nunoura T."/>
            <person name="Itoh T."/>
            <person name="Hattori M."/>
            <person name="Takai K."/>
        </authorList>
    </citation>
    <scope>NUCLEOTIDE SEQUENCE</scope>
</reference>
<organism evidence="1">
    <name type="scientific">uncultured delta proteobacterium</name>
    <dbReference type="NCBI Taxonomy" id="34034"/>
    <lineage>
        <taxon>Bacteria</taxon>
        <taxon>Deltaproteobacteria</taxon>
        <taxon>environmental samples</taxon>
    </lineage>
</organism>
<dbReference type="AlphaFoldDB" id="H5SJF6"/>
<proteinExistence type="predicted"/>
<protein>
    <submittedName>
        <fullName evidence="1">Uncharacterized protein</fullName>
    </submittedName>
</protein>
<gene>
    <name evidence="1" type="ORF">HGMM_F36A01C27</name>
</gene>
<accession>H5SJF6</accession>
<sequence>MEQGDPRLASIRTIRNEALPNRDLVIVTDNAFELLDALTPIPALAAIPPLNDLQPFRRLYVLAPNEGSMGPLMARLGTPTATLGPGARRWDLDGLAVVKFDLNDHLLDRARARRIGGAHQGACVPDGQILRCQSPHDWNHLRVEPHHFNGVPIRCVFAHPQDNSELVIEVQDLPPGRALVGMVGMDDAAFHPTGAPVHNRIRFQPADGSPSRQVETVAPSKRGVTPYRLDLGGRAGSVSFTITTRNAGARMYCFTAVVTQ</sequence>